<dbReference type="EMBL" id="JAMQQD010000004">
    <property type="protein sequence ID" value="MCW7516025.1"/>
    <property type="molecule type" value="Genomic_DNA"/>
</dbReference>
<dbReference type="InterPro" id="IPR013976">
    <property type="entry name" value="HDOD"/>
</dbReference>
<dbReference type="Pfam" id="PF08668">
    <property type="entry name" value="HDOD"/>
    <property type="match status" value="1"/>
</dbReference>
<dbReference type="Gene3D" id="1.10.3210.10">
    <property type="entry name" value="Hypothetical protein af1432"/>
    <property type="match status" value="1"/>
</dbReference>
<proteinExistence type="predicted"/>
<dbReference type="GeneID" id="93341965"/>
<dbReference type="Proteomes" id="UP000297352">
    <property type="component" value="Unassembled WGS sequence"/>
</dbReference>
<accession>A0A2N0B0N3</accession>
<gene>
    <name evidence="3" type="ORF">EHQ60_11500</name>
    <name evidence="2" type="ORF">ND810_12720</name>
</gene>
<protein>
    <submittedName>
        <fullName evidence="2">HDOD domain-containing protein</fullName>
    </submittedName>
</protein>
<keyword evidence="4" id="KW-1185">Reference proteome</keyword>
<organism evidence="2 5">
    <name type="scientific">Leptospira levettii</name>
    <dbReference type="NCBI Taxonomy" id="2023178"/>
    <lineage>
        <taxon>Bacteria</taxon>
        <taxon>Pseudomonadati</taxon>
        <taxon>Spirochaetota</taxon>
        <taxon>Spirochaetia</taxon>
        <taxon>Leptospirales</taxon>
        <taxon>Leptospiraceae</taxon>
        <taxon>Leptospira</taxon>
    </lineage>
</organism>
<dbReference type="PROSITE" id="PS51833">
    <property type="entry name" value="HDOD"/>
    <property type="match status" value="1"/>
</dbReference>
<dbReference type="InterPro" id="IPR052340">
    <property type="entry name" value="RNase_Y/CdgJ"/>
</dbReference>
<dbReference type="Proteomes" id="UP001209694">
    <property type="component" value="Unassembled WGS sequence"/>
</dbReference>
<evidence type="ECO:0000313" key="5">
    <source>
        <dbReference type="Proteomes" id="UP001209694"/>
    </source>
</evidence>
<dbReference type="PANTHER" id="PTHR33525:SF3">
    <property type="entry name" value="RIBONUCLEASE Y"/>
    <property type="match status" value="1"/>
</dbReference>
<comment type="caution">
    <text evidence="2">The sequence shown here is derived from an EMBL/GenBank/DDBJ whole genome shotgun (WGS) entry which is preliminary data.</text>
</comment>
<evidence type="ECO:0000313" key="4">
    <source>
        <dbReference type="Proteomes" id="UP000297352"/>
    </source>
</evidence>
<sequence>MASPKAVSLEFKRELGLHTNIEDINHPIVENTPFHFKFFQITDEVENTLYQTLDRFLLQLDLIIVRDSVLAAMKETVTNAIKANAKRVFFKNNSTDITDEKEYESIINEFKSTYIENRDEIEESLQKNNYGVFVSFIHNRSLMRIRIMNNVQLTPIEAERIKERISKAKTYNDLADAFMDMSNDQEGAGLGLIMTLMMLKNDGLGESAFKFESGENKTVFMIDIPAKVSKENQQLEKIDHIVSQIDNLPTFPKSIKDIQDAIDKPNSSIGTIAEMIKRDIALSANILKLSNSAAFRRGGRVESLDRAIQLIGLKELQTLLYSLATKQMLEDKFPAFTAIWEKSNESAFYCKSIGQRMDLNKSDLSNLIAASLLHDIGEILLLSFDKHHMNKIKTFSTTREIASTISMEESAIGITHSKLGAMVGEKWGFPILYTKAMEYHHRPLLVDDVYIDIIYPIYLSDMMIAINAKEAKSSEIPAEILKVCKFQSKSEFDSFRTKIKEQYSAD</sequence>
<reference evidence="2" key="3">
    <citation type="submission" date="2022-06" db="EMBL/GenBank/DDBJ databases">
        <title>Leptospira isolates from biofilms formed at urban environments.</title>
        <authorList>
            <person name="Ribeiro P.S."/>
            <person name="Sousa T."/>
            <person name="Carvalho N."/>
            <person name="Aburjaile F."/>
            <person name="Neves F."/>
            <person name="Oliveira D."/>
            <person name="Blanco L."/>
            <person name="Lima J."/>
            <person name="Costa F."/>
            <person name="Brenig B."/>
            <person name="Soares S."/>
            <person name="Ramos R."/>
            <person name="Goes-Neto A."/>
            <person name="Matiuzzi M."/>
            <person name="Azevedo V."/>
            <person name="Ristow P."/>
        </authorList>
    </citation>
    <scope>NUCLEOTIDE SEQUENCE</scope>
    <source>
        <strain evidence="2">VSF7</strain>
    </source>
</reference>
<evidence type="ECO:0000313" key="3">
    <source>
        <dbReference type="EMBL" id="TGL69475.1"/>
    </source>
</evidence>
<evidence type="ECO:0000259" key="1">
    <source>
        <dbReference type="PROSITE" id="PS51833"/>
    </source>
</evidence>
<reference evidence="3" key="1">
    <citation type="submission" date="2018-10" db="EMBL/GenBank/DDBJ databases">
        <authorList>
            <person name="Vincent A.T."/>
            <person name="Schiettekatte O."/>
            <person name="Bourhy P."/>
            <person name="Veyrier F.J."/>
            <person name="Picardeau M."/>
        </authorList>
    </citation>
    <scope>NUCLEOTIDE SEQUENCE</scope>
    <source>
        <strain evidence="3">201702449</strain>
    </source>
</reference>
<evidence type="ECO:0000313" key="2">
    <source>
        <dbReference type="EMBL" id="MCW7516025.1"/>
    </source>
</evidence>
<dbReference type="RefSeq" id="WP_100717671.1">
    <property type="nucleotide sequence ID" value="NZ_JAIZBN010000003.1"/>
</dbReference>
<dbReference type="AlphaFoldDB" id="A0A2N0B0N3"/>
<dbReference type="EMBL" id="RQGI01000046">
    <property type="protein sequence ID" value="TGL69475.1"/>
    <property type="molecule type" value="Genomic_DNA"/>
</dbReference>
<reference evidence="3" key="2">
    <citation type="journal article" date="2019" name="PLoS Negl. Trop. Dis.">
        <title>Revisiting the worldwide diversity of Leptospira species in the environment.</title>
        <authorList>
            <person name="Vincent A.T."/>
            <person name="Schiettekatte O."/>
            <person name="Bourhy P."/>
            <person name="Veyrier F.J."/>
            <person name="Picardeau M."/>
        </authorList>
    </citation>
    <scope>NUCLEOTIDE SEQUENCE</scope>
    <source>
        <strain evidence="3">201702449</strain>
    </source>
</reference>
<name>A0A2N0B0N3_9LEPT</name>
<dbReference type="PANTHER" id="PTHR33525">
    <property type="match status" value="1"/>
</dbReference>
<feature type="domain" description="HDOD" evidence="1">
    <location>
        <begin position="248"/>
        <end position="443"/>
    </location>
</feature>
<dbReference type="SUPFAM" id="SSF109604">
    <property type="entry name" value="HD-domain/PDEase-like"/>
    <property type="match status" value="1"/>
</dbReference>